<protein>
    <submittedName>
        <fullName evidence="1">Uncharacterized protein</fullName>
    </submittedName>
</protein>
<sequence>MAQKTPKGNWNPKKEISPLMAYSLHFH</sequence>
<dbReference type="EMBL" id="GGEC01080262">
    <property type="protein sequence ID" value="MBX60746.1"/>
    <property type="molecule type" value="Transcribed_RNA"/>
</dbReference>
<organism evidence="1">
    <name type="scientific">Rhizophora mucronata</name>
    <name type="common">Asiatic mangrove</name>
    <dbReference type="NCBI Taxonomy" id="61149"/>
    <lineage>
        <taxon>Eukaryota</taxon>
        <taxon>Viridiplantae</taxon>
        <taxon>Streptophyta</taxon>
        <taxon>Embryophyta</taxon>
        <taxon>Tracheophyta</taxon>
        <taxon>Spermatophyta</taxon>
        <taxon>Magnoliopsida</taxon>
        <taxon>eudicotyledons</taxon>
        <taxon>Gunneridae</taxon>
        <taxon>Pentapetalae</taxon>
        <taxon>rosids</taxon>
        <taxon>fabids</taxon>
        <taxon>Malpighiales</taxon>
        <taxon>Rhizophoraceae</taxon>
        <taxon>Rhizophora</taxon>
    </lineage>
</organism>
<evidence type="ECO:0000313" key="1">
    <source>
        <dbReference type="EMBL" id="MBX60746.1"/>
    </source>
</evidence>
<dbReference type="AlphaFoldDB" id="A0A2P2Q176"/>
<reference evidence="1" key="1">
    <citation type="submission" date="2018-02" db="EMBL/GenBank/DDBJ databases">
        <title>Rhizophora mucronata_Transcriptome.</title>
        <authorList>
            <person name="Meera S.P."/>
            <person name="Sreeshan A."/>
            <person name="Augustine A."/>
        </authorList>
    </citation>
    <scope>NUCLEOTIDE SEQUENCE</scope>
    <source>
        <tissue evidence="1">Leaf</tissue>
    </source>
</reference>
<proteinExistence type="predicted"/>
<name>A0A2P2Q176_RHIMU</name>
<accession>A0A2P2Q176</accession>